<organism evidence="2 3">
    <name type="scientific">Sutterella wadsworthensis 2_1_59BFAA</name>
    <dbReference type="NCBI Taxonomy" id="742823"/>
    <lineage>
        <taxon>Bacteria</taxon>
        <taxon>Pseudomonadati</taxon>
        <taxon>Pseudomonadota</taxon>
        <taxon>Betaproteobacteria</taxon>
        <taxon>Burkholderiales</taxon>
        <taxon>Sutterellaceae</taxon>
        <taxon>Sutterella</taxon>
    </lineage>
</organism>
<dbReference type="GO" id="GO:0004806">
    <property type="term" value="F:triacylglycerol lipase activity"/>
    <property type="evidence" value="ECO:0007669"/>
    <property type="project" value="TreeGrafter"/>
</dbReference>
<dbReference type="InterPro" id="IPR000073">
    <property type="entry name" value="AB_hydrolase_1"/>
</dbReference>
<dbReference type="Pfam" id="PF00561">
    <property type="entry name" value="Abhydrolase_1"/>
    <property type="match status" value="1"/>
</dbReference>
<feature type="domain" description="AB hydrolase-1" evidence="1">
    <location>
        <begin position="20"/>
        <end position="275"/>
    </location>
</feature>
<name>K1JJF7_9BURK</name>
<dbReference type="AlphaFoldDB" id="K1JJF7"/>
<sequence>MSRRPVVPLSFTRHGDASRPAVILLQGLGMASNAWPAELVDALVETGLQVVLPDNRDAGKSPRVTGVRVRDVEVLGAVARTLARRKVSAAYDLDDMADDVVALADGLGIGRFHVAGFSMGGMIAQTLALRHPERILSLASLSSATGNPATGLGRLGTIWKIIRPRGPARTKEEAREEMREILLALSGPAFRGDVEALERMLDRIEDTPLDMEATKRQLLAILASGNRSEALGQIRVPTLVIHGTADPLLPFAAGEETAAVIPGARLEPVEGMGHEVPAALGRRYAELVAGNAARAEPKGGA</sequence>
<dbReference type="Proteomes" id="UP000005835">
    <property type="component" value="Unassembled WGS sequence"/>
</dbReference>
<gene>
    <name evidence="2" type="ORF">HMPREF9465_02092</name>
</gene>
<dbReference type="GO" id="GO:0046503">
    <property type="term" value="P:glycerolipid catabolic process"/>
    <property type="evidence" value="ECO:0007669"/>
    <property type="project" value="TreeGrafter"/>
</dbReference>
<dbReference type="PATRIC" id="fig|742823.3.peg.2098"/>
<proteinExistence type="predicted"/>
<dbReference type="Gene3D" id="3.40.50.1820">
    <property type="entry name" value="alpha/beta hydrolase"/>
    <property type="match status" value="1"/>
</dbReference>
<dbReference type="PANTHER" id="PTHR43433">
    <property type="entry name" value="HYDROLASE, ALPHA/BETA FOLD FAMILY PROTEIN"/>
    <property type="match status" value="1"/>
</dbReference>
<dbReference type="HOGENOM" id="CLU_020336_0_1_4"/>
<keyword evidence="3" id="KW-1185">Reference proteome</keyword>
<dbReference type="SUPFAM" id="SSF53474">
    <property type="entry name" value="alpha/beta-Hydrolases"/>
    <property type="match status" value="1"/>
</dbReference>
<evidence type="ECO:0000313" key="2">
    <source>
        <dbReference type="EMBL" id="EKB30266.1"/>
    </source>
</evidence>
<dbReference type="InterPro" id="IPR050471">
    <property type="entry name" value="AB_hydrolase"/>
</dbReference>
<dbReference type="eggNOG" id="COG2021">
    <property type="taxonomic scope" value="Bacteria"/>
</dbReference>
<protein>
    <recommendedName>
        <fullName evidence="1">AB hydrolase-1 domain-containing protein</fullName>
    </recommendedName>
</protein>
<evidence type="ECO:0000313" key="3">
    <source>
        <dbReference type="Proteomes" id="UP000005835"/>
    </source>
</evidence>
<dbReference type="RefSeq" id="WP_005436848.1">
    <property type="nucleotide sequence ID" value="NZ_JH815520.1"/>
</dbReference>
<evidence type="ECO:0000259" key="1">
    <source>
        <dbReference type="Pfam" id="PF00561"/>
    </source>
</evidence>
<dbReference type="PANTHER" id="PTHR43433:SF5">
    <property type="entry name" value="AB HYDROLASE-1 DOMAIN-CONTAINING PROTEIN"/>
    <property type="match status" value="1"/>
</dbReference>
<comment type="caution">
    <text evidence="2">The sequence shown here is derived from an EMBL/GenBank/DDBJ whole genome shotgun (WGS) entry which is preliminary data.</text>
</comment>
<dbReference type="OrthoDB" id="8957634at2"/>
<accession>K1JJF7</accession>
<dbReference type="STRING" id="742823.HMPREF9465_02092"/>
<reference evidence="2 3" key="1">
    <citation type="submission" date="2012-05" db="EMBL/GenBank/DDBJ databases">
        <title>The Genome Sequence of Sutterella wadsworthensis 2_1_59BFAA.</title>
        <authorList>
            <consortium name="The Broad Institute Genome Sequencing Platform"/>
            <person name="Earl A."/>
            <person name="Ward D."/>
            <person name="Feldgarden M."/>
            <person name="Gevers D."/>
            <person name="Daigneault M."/>
            <person name="Strauss J."/>
            <person name="Allen-Vercoe E."/>
            <person name="Walker B."/>
            <person name="Young S.K."/>
            <person name="Zeng Q."/>
            <person name="Gargeya S."/>
            <person name="Fitzgerald M."/>
            <person name="Haas B."/>
            <person name="Abouelleil A."/>
            <person name="Alvarado L."/>
            <person name="Arachchi H.M."/>
            <person name="Berlin A.M."/>
            <person name="Chapman S.B."/>
            <person name="Goldberg J."/>
            <person name="Griggs A."/>
            <person name="Gujja S."/>
            <person name="Hansen M."/>
            <person name="Howarth C."/>
            <person name="Imamovic A."/>
            <person name="Larimer J."/>
            <person name="McCowen C."/>
            <person name="Montmayeur A."/>
            <person name="Murphy C."/>
            <person name="Neiman D."/>
            <person name="Pearson M."/>
            <person name="Priest M."/>
            <person name="Roberts A."/>
            <person name="Saif S."/>
            <person name="Shea T."/>
            <person name="Sisk P."/>
            <person name="Sykes S."/>
            <person name="Wortman J."/>
            <person name="Nusbaum C."/>
            <person name="Birren B."/>
        </authorList>
    </citation>
    <scope>NUCLEOTIDE SEQUENCE [LARGE SCALE GENOMIC DNA]</scope>
    <source>
        <strain evidence="2 3">2_1_59BFAA</strain>
    </source>
</reference>
<dbReference type="EMBL" id="ADMG01000047">
    <property type="protein sequence ID" value="EKB30266.1"/>
    <property type="molecule type" value="Genomic_DNA"/>
</dbReference>
<dbReference type="InterPro" id="IPR029058">
    <property type="entry name" value="AB_hydrolase_fold"/>
</dbReference>